<protein>
    <submittedName>
        <fullName evidence="1">Uncharacterized protein</fullName>
    </submittedName>
</protein>
<evidence type="ECO:0000313" key="1">
    <source>
        <dbReference type="EMBL" id="CAH1447892.1"/>
    </source>
</evidence>
<accession>A0AAU9PC98</accession>
<evidence type="ECO:0000313" key="2">
    <source>
        <dbReference type="Proteomes" id="UP001157418"/>
    </source>
</evidence>
<dbReference type="Proteomes" id="UP001157418">
    <property type="component" value="Unassembled WGS sequence"/>
</dbReference>
<comment type="caution">
    <text evidence="1">The sequence shown here is derived from an EMBL/GenBank/DDBJ whole genome shotgun (WGS) entry which is preliminary data.</text>
</comment>
<organism evidence="1 2">
    <name type="scientific">Lactuca virosa</name>
    <dbReference type="NCBI Taxonomy" id="75947"/>
    <lineage>
        <taxon>Eukaryota</taxon>
        <taxon>Viridiplantae</taxon>
        <taxon>Streptophyta</taxon>
        <taxon>Embryophyta</taxon>
        <taxon>Tracheophyta</taxon>
        <taxon>Spermatophyta</taxon>
        <taxon>Magnoliopsida</taxon>
        <taxon>eudicotyledons</taxon>
        <taxon>Gunneridae</taxon>
        <taxon>Pentapetalae</taxon>
        <taxon>asterids</taxon>
        <taxon>campanulids</taxon>
        <taxon>Asterales</taxon>
        <taxon>Asteraceae</taxon>
        <taxon>Cichorioideae</taxon>
        <taxon>Cichorieae</taxon>
        <taxon>Lactucinae</taxon>
        <taxon>Lactuca</taxon>
    </lineage>
</organism>
<sequence length="73" mass="8088">MGDDTNLCLQAKVARSGSSPHHFYLLWNSRSNDVALFIPCFVHGCHGQCVSAFKEKIEPKTALKGKKKLPMVT</sequence>
<reference evidence="1 2" key="1">
    <citation type="submission" date="2022-01" db="EMBL/GenBank/DDBJ databases">
        <authorList>
            <person name="Xiong W."/>
            <person name="Schranz E."/>
        </authorList>
    </citation>
    <scope>NUCLEOTIDE SEQUENCE [LARGE SCALE GENOMIC DNA]</scope>
</reference>
<keyword evidence="2" id="KW-1185">Reference proteome</keyword>
<dbReference type="AlphaFoldDB" id="A0AAU9PC98"/>
<proteinExistence type="predicted"/>
<gene>
    <name evidence="1" type="ORF">LVIROSA_LOCUS33467</name>
</gene>
<dbReference type="EMBL" id="CAKMRJ010005634">
    <property type="protein sequence ID" value="CAH1447892.1"/>
    <property type="molecule type" value="Genomic_DNA"/>
</dbReference>
<name>A0AAU9PC98_9ASTR</name>